<dbReference type="PROSITE" id="PS50106">
    <property type="entry name" value="PDZ"/>
    <property type="match status" value="1"/>
</dbReference>
<dbReference type="InterPro" id="IPR029045">
    <property type="entry name" value="ClpP/crotonase-like_dom_sf"/>
</dbReference>
<dbReference type="EMBL" id="CP098747">
    <property type="protein sequence ID" value="USG61036.1"/>
    <property type="molecule type" value="Genomic_DNA"/>
</dbReference>
<proteinExistence type="inferred from homology"/>
<keyword evidence="6" id="KW-0732">Signal</keyword>
<reference evidence="8" key="1">
    <citation type="submission" date="2022-06" db="EMBL/GenBank/DDBJ databases">
        <title>Sneathiella actinostolidae sp. nov., isolated from a sea anemonein the Western Pacific Ocean.</title>
        <authorList>
            <person name="Wei M.J."/>
        </authorList>
    </citation>
    <scope>NUCLEOTIDE SEQUENCE</scope>
    <source>
        <strain evidence="8">PHK-P5</strain>
    </source>
</reference>
<evidence type="ECO:0000259" key="7">
    <source>
        <dbReference type="PROSITE" id="PS50106"/>
    </source>
</evidence>
<feature type="domain" description="PDZ" evidence="7">
    <location>
        <begin position="121"/>
        <end position="203"/>
    </location>
</feature>
<dbReference type="SUPFAM" id="SSF50156">
    <property type="entry name" value="PDZ domain-like"/>
    <property type="match status" value="1"/>
</dbReference>
<dbReference type="Gene3D" id="3.90.226.10">
    <property type="entry name" value="2-enoyl-CoA Hydratase, Chain A, domain 1"/>
    <property type="match status" value="1"/>
</dbReference>
<feature type="chain" id="PRO_5045936073" evidence="6">
    <location>
        <begin position="20"/>
        <end position="428"/>
    </location>
</feature>
<evidence type="ECO:0000256" key="1">
    <source>
        <dbReference type="ARBA" id="ARBA00009179"/>
    </source>
</evidence>
<organism evidence="8 9">
    <name type="scientific">Sneathiella marina</name>
    <dbReference type="NCBI Taxonomy" id="2950108"/>
    <lineage>
        <taxon>Bacteria</taxon>
        <taxon>Pseudomonadati</taxon>
        <taxon>Pseudomonadota</taxon>
        <taxon>Alphaproteobacteria</taxon>
        <taxon>Sneathiellales</taxon>
        <taxon>Sneathiellaceae</taxon>
        <taxon>Sneathiella</taxon>
    </lineage>
</organism>
<feature type="signal peptide" evidence="6">
    <location>
        <begin position="1"/>
        <end position="19"/>
    </location>
</feature>
<protein>
    <submittedName>
        <fullName evidence="8">S41 family peptidase</fullName>
    </submittedName>
</protein>
<evidence type="ECO:0000256" key="5">
    <source>
        <dbReference type="RuleBase" id="RU004404"/>
    </source>
</evidence>
<dbReference type="InterPro" id="IPR004447">
    <property type="entry name" value="Peptidase_S41A"/>
</dbReference>
<keyword evidence="4 5" id="KW-0720">Serine protease</keyword>
<keyword evidence="9" id="KW-1185">Reference proteome</keyword>
<dbReference type="Proteomes" id="UP001056291">
    <property type="component" value="Chromosome"/>
</dbReference>
<accession>A0ABY4W2H5</accession>
<dbReference type="Pfam" id="PF00595">
    <property type="entry name" value="PDZ"/>
    <property type="match status" value="1"/>
</dbReference>
<sequence length="428" mass="46059">MFRRILIALNVLMLATACALPISQNHEIYGAMEKYEIAYREIVKNDPDIETNLETMADVLKTIDRRYVDSVNPHFLVDQAIIGLREATSPDMEELDPTTRALNAMFASLDRYTGYMSPAKFTNYRERLAGRFVGLGIHIKMKDETLHVVSLLKGSGAEAAGLQDNDKITHVNGISIEGVSLGKARAALKGPSGSTVMLTILRKSHASPLQISVTRRPIEIAAVEYHVDGDIGYIRIFSFNAKTAPGVATALASFDEKLGPQLCGVVLDMRNNPGGLVSAAEAVASSFLDGGNIYAVKNRGRNMMARDADSGDRVRGAPIVVMMNKNSASSSEIVAGALQYQNRAKIFGETSYGKGLMQTLLPLDNGGGIRLTTGRFTTGGGPTFHGIGLKPDIPDSKAEGESDNQQIDRAAQSLNCSPTLTTAHVMAQ</sequence>
<evidence type="ECO:0000256" key="6">
    <source>
        <dbReference type="SAM" id="SignalP"/>
    </source>
</evidence>
<dbReference type="PANTHER" id="PTHR32060">
    <property type="entry name" value="TAIL-SPECIFIC PROTEASE"/>
    <property type="match status" value="1"/>
</dbReference>
<dbReference type="CDD" id="cd06782">
    <property type="entry name" value="cpPDZ_CPP-like"/>
    <property type="match status" value="1"/>
</dbReference>
<dbReference type="InterPro" id="IPR001478">
    <property type="entry name" value="PDZ"/>
</dbReference>
<dbReference type="SMART" id="SM00245">
    <property type="entry name" value="TSPc"/>
    <property type="match status" value="1"/>
</dbReference>
<dbReference type="RefSeq" id="WP_251934023.1">
    <property type="nucleotide sequence ID" value="NZ_CP098747.1"/>
</dbReference>
<dbReference type="InterPro" id="IPR036034">
    <property type="entry name" value="PDZ_sf"/>
</dbReference>
<evidence type="ECO:0000313" key="8">
    <source>
        <dbReference type="EMBL" id="USG61036.1"/>
    </source>
</evidence>
<dbReference type="InterPro" id="IPR005151">
    <property type="entry name" value="Tail-specific_protease"/>
</dbReference>
<dbReference type="NCBIfam" id="TIGR00225">
    <property type="entry name" value="prc"/>
    <property type="match status" value="1"/>
</dbReference>
<dbReference type="Pfam" id="PF03572">
    <property type="entry name" value="Peptidase_S41"/>
    <property type="match status" value="1"/>
</dbReference>
<evidence type="ECO:0000256" key="3">
    <source>
        <dbReference type="ARBA" id="ARBA00022801"/>
    </source>
</evidence>
<evidence type="ECO:0000256" key="2">
    <source>
        <dbReference type="ARBA" id="ARBA00022670"/>
    </source>
</evidence>
<evidence type="ECO:0000313" key="9">
    <source>
        <dbReference type="Proteomes" id="UP001056291"/>
    </source>
</evidence>
<evidence type="ECO:0000256" key="4">
    <source>
        <dbReference type="ARBA" id="ARBA00022825"/>
    </source>
</evidence>
<dbReference type="SMART" id="SM00228">
    <property type="entry name" value="PDZ"/>
    <property type="match status" value="1"/>
</dbReference>
<gene>
    <name evidence="8" type="ORF">NBZ79_17915</name>
</gene>
<dbReference type="PANTHER" id="PTHR32060:SF30">
    <property type="entry name" value="CARBOXY-TERMINAL PROCESSING PROTEASE CTPA"/>
    <property type="match status" value="1"/>
</dbReference>
<comment type="similarity">
    <text evidence="1 5">Belongs to the peptidase S41A family.</text>
</comment>
<dbReference type="SUPFAM" id="SSF52096">
    <property type="entry name" value="ClpP/crotonase"/>
    <property type="match status" value="1"/>
</dbReference>
<keyword evidence="3 5" id="KW-0378">Hydrolase</keyword>
<keyword evidence="2 5" id="KW-0645">Protease</keyword>
<dbReference type="CDD" id="cd07560">
    <property type="entry name" value="Peptidase_S41_CPP"/>
    <property type="match status" value="1"/>
</dbReference>
<name>A0ABY4W2H5_9PROT</name>
<dbReference type="PROSITE" id="PS51257">
    <property type="entry name" value="PROKAR_LIPOPROTEIN"/>
    <property type="match status" value="1"/>
</dbReference>
<dbReference type="Gene3D" id="2.30.42.10">
    <property type="match status" value="1"/>
</dbReference>
<dbReference type="Gene3D" id="3.30.750.44">
    <property type="match status" value="1"/>
</dbReference>